<dbReference type="GO" id="GO:0042162">
    <property type="term" value="F:telomeric DNA binding"/>
    <property type="evidence" value="ECO:0007669"/>
    <property type="project" value="InterPro"/>
</dbReference>
<evidence type="ECO:0000256" key="1">
    <source>
        <dbReference type="ARBA" id="ARBA00004123"/>
    </source>
</evidence>
<keyword evidence="2" id="KW-0547">Nucleotide-binding</keyword>
<dbReference type="GO" id="GO:0016787">
    <property type="term" value="F:hydrolase activity"/>
    <property type="evidence" value="ECO:0007669"/>
    <property type="project" value="UniProtKB-KW"/>
</dbReference>
<evidence type="ECO:0000256" key="9">
    <source>
        <dbReference type="ARBA" id="ARBA00023204"/>
    </source>
</evidence>
<keyword evidence="10" id="KW-0539">Nucleus</keyword>
<dbReference type="InterPro" id="IPR016194">
    <property type="entry name" value="SPOC-like_C_dom_sf"/>
</dbReference>
<dbReference type="InterPro" id="IPR006165">
    <property type="entry name" value="Ku70"/>
</dbReference>
<dbReference type="GO" id="GO:0043564">
    <property type="term" value="C:Ku70:Ku80 complex"/>
    <property type="evidence" value="ECO:0007669"/>
    <property type="project" value="InterPro"/>
</dbReference>
<dbReference type="AlphaFoldDB" id="A0A1G4I8A0"/>
<dbReference type="GO" id="GO:0004386">
    <property type="term" value="F:helicase activity"/>
    <property type="evidence" value="ECO:0007669"/>
    <property type="project" value="UniProtKB-KW"/>
</dbReference>
<keyword evidence="8" id="KW-0233">DNA recombination</keyword>
<dbReference type="GO" id="GO:0006303">
    <property type="term" value="P:double-strand break repair via nonhomologous end joining"/>
    <property type="evidence" value="ECO:0007669"/>
    <property type="project" value="InterPro"/>
</dbReference>
<dbReference type="InterPro" id="IPR005161">
    <property type="entry name" value="Ku_N"/>
</dbReference>
<organism evidence="12 13">
    <name type="scientific">Trypanosoma equiperdum</name>
    <dbReference type="NCBI Taxonomy" id="5694"/>
    <lineage>
        <taxon>Eukaryota</taxon>
        <taxon>Discoba</taxon>
        <taxon>Euglenozoa</taxon>
        <taxon>Kinetoplastea</taxon>
        <taxon>Metakinetoplastina</taxon>
        <taxon>Trypanosomatida</taxon>
        <taxon>Trypanosomatidae</taxon>
        <taxon>Trypanosoma</taxon>
    </lineage>
</organism>
<evidence type="ECO:0000256" key="5">
    <source>
        <dbReference type="ARBA" id="ARBA00022806"/>
    </source>
</evidence>
<comment type="caution">
    <text evidence="12">The sequence shown here is derived from an EMBL/GenBank/DDBJ whole genome shotgun (WGS) entry which is preliminary data.</text>
</comment>
<dbReference type="GO" id="GO:0003690">
    <property type="term" value="F:double-stranded DNA binding"/>
    <property type="evidence" value="ECO:0007669"/>
    <property type="project" value="TreeGrafter"/>
</dbReference>
<evidence type="ECO:0000256" key="10">
    <source>
        <dbReference type="ARBA" id="ARBA00023242"/>
    </source>
</evidence>
<keyword evidence="3" id="KW-0227">DNA damage</keyword>
<dbReference type="Pfam" id="PF02735">
    <property type="entry name" value="Ku"/>
    <property type="match status" value="1"/>
</dbReference>
<evidence type="ECO:0000256" key="2">
    <source>
        <dbReference type="ARBA" id="ARBA00022741"/>
    </source>
</evidence>
<evidence type="ECO:0000256" key="3">
    <source>
        <dbReference type="ARBA" id="ARBA00022763"/>
    </source>
</evidence>
<keyword evidence="9" id="KW-0234">DNA repair</keyword>
<dbReference type="PANTHER" id="PTHR12604">
    <property type="entry name" value="KU AUTOANTIGEN DNA HELICASE"/>
    <property type="match status" value="1"/>
</dbReference>
<dbReference type="Pfam" id="PF03731">
    <property type="entry name" value="Ku_N"/>
    <property type="match status" value="1"/>
</dbReference>
<evidence type="ECO:0000313" key="12">
    <source>
        <dbReference type="EMBL" id="SCU68255.1"/>
    </source>
</evidence>
<sequence length="745" mass="81050">MAHYDEWLMSVDGLDFHDEDDSYFNETYATEDEPSLRTGSVSSLDQFDVVLCLVDFQQRMFQGVVAHDCKNPFAGGAEQVYDDIAEVKVKETPTVFEKAICCVQQLYKDKGISDSNDMVALVLYNTRECTHPDYPGVYVFHTFCSAEIQSVLDLEELVAAGRVPSAGYENIVTKIGHSTEAKSHLGDALRAARHLFSQLPSEVKHRRIFLFTNDVNPHRGDEELLQKCAIQIESLSSGGVGLVCYDMSPTALPSPAASTQSGEAAAMSERWATQFGGVDEFWSALTGAVPKATNSSRVGTIDIVHLNSDDSVMLGALSTAVRWRTHPRGASQTTTLTIGVGAKGSALPRLTVGMYFPMTNAQRRLSKWLDGRAGEMVMLRQRAVGVGAPILLPCHAGKSGAPPAHISTGQLGKSRPSTGPGTCPNVPLSCKKHIAEVVGAGLTLGFSIICFKNADDVLHPQYVLGKSCVLHPDPQDGSDGSLRLFIRLARALKEQRKVAMAQHITRYATPPRLVALVPPGLNGDHMDTASFPVMHGLGLYVVPLSYADDVRTTPRSPLFGDATKPMERDIALAQRLLATLPSKYNVNVVPNPALELRYKAIESIVQQTQQQSGLSKEIPGVAPFSQLSKAVDRTWGDRGAMAKYGSVFDEFKAVLLPSYNRDETCGPKTKAARNVKARAELADEDIKGVERIISAVESAFRFQSMGMLTEPQLKEYLRVMEGGAFGVRRNPDIIQAVISQLQGDI</sequence>
<keyword evidence="6" id="KW-0067">ATP-binding</keyword>
<dbReference type="GeneID" id="92381779"/>
<gene>
    <name evidence="12" type="ORF">TEOVI_000784500</name>
</gene>
<dbReference type="PIRSF" id="PIRSF003033">
    <property type="entry name" value="Ku70"/>
    <property type="match status" value="1"/>
</dbReference>
<dbReference type="InterPro" id="IPR036465">
    <property type="entry name" value="vWFA_dom_sf"/>
</dbReference>
<dbReference type="GO" id="GO:0005524">
    <property type="term" value="F:ATP binding"/>
    <property type="evidence" value="ECO:0007669"/>
    <property type="project" value="UniProtKB-KW"/>
</dbReference>
<dbReference type="SUPFAM" id="SSF53300">
    <property type="entry name" value="vWA-like"/>
    <property type="match status" value="1"/>
</dbReference>
<dbReference type="GO" id="GO:0003684">
    <property type="term" value="F:damaged DNA binding"/>
    <property type="evidence" value="ECO:0007669"/>
    <property type="project" value="InterPro"/>
</dbReference>
<dbReference type="Proteomes" id="UP000195570">
    <property type="component" value="Unassembled WGS sequence"/>
</dbReference>
<keyword evidence="5" id="KW-0347">Helicase</keyword>
<dbReference type="SMART" id="SM00559">
    <property type="entry name" value="Ku78"/>
    <property type="match status" value="1"/>
</dbReference>
<name>A0A1G4I8A0_TRYEQ</name>
<dbReference type="EMBL" id="CZPT02000937">
    <property type="protein sequence ID" value="SCU68255.1"/>
    <property type="molecule type" value="Genomic_DNA"/>
</dbReference>
<dbReference type="CDD" id="cd00788">
    <property type="entry name" value="KU70"/>
    <property type="match status" value="1"/>
</dbReference>
<evidence type="ECO:0000256" key="6">
    <source>
        <dbReference type="ARBA" id="ARBA00022840"/>
    </source>
</evidence>
<dbReference type="GO" id="GO:0006310">
    <property type="term" value="P:DNA recombination"/>
    <property type="evidence" value="ECO:0007669"/>
    <property type="project" value="UniProtKB-KW"/>
</dbReference>
<evidence type="ECO:0000256" key="4">
    <source>
        <dbReference type="ARBA" id="ARBA00022801"/>
    </source>
</evidence>
<comment type="subcellular location">
    <subcellularLocation>
        <location evidence="1">Nucleus</location>
    </subcellularLocation>
</comment>
<dbReference type="VEuPathDB" id="TriTrypDB:TEOVI_000784500"/>
<dbReference type="Gene3D" id="3.40.50.410">
    <property type="entry name" value="von Willebrand factor, type A domain"/>
    <property type="match status" value="1"/>
</dbReference>
<evidence type="ECO:0000259" key="11">
    <source>
        <dbReference type="SMART" id="SM00559"/>
    </source>
</evidence>
<proteinExistence type="predicted"/>
<evidence type="ECO:0000256" key="7">
    <source>
        <dbReference type="ARBA" id="ARBA00023125"/>
    </source>
</evidence>
<dbReference type="Gene3D" id="1.10.1600.10">
    <property type="match status" value="1"/>
</dbReference>
<accession>A0A1G4I8A0</accession>
<dbReference type="SUPFAM" id="SSF100939">
    <property type="entry name" value="SPOC domain-like"/>
    <property type="match status" value="1"/>
</dbReference>
<evidence type="ECO:0000313" key="13">
    <source>
        <dbReference type="Proteomes" id="UP000195570"/>
    </source>
</evidence>
<dbReference type="GO" id="GO:0000723">
    <property type="term" value="P:telomere maintenance"/>
    <property type="evidence" value="ECO:0007669"/>
    <property type="project" value="InterPro"/>
</dbReference>
<keyword evidence="4" id="KW-0378">Hydrolase</keyword>
<dbReference type="InterPro" id="IPR047087">
    <property type="entry name" value="KU70_core_dom"/>
</dbReference>
<dbReference type="Gene3D" id="2.40.290.10">
    <property type="match status" value="1"/>
</dbReference>
<dbReference type="PANTHER" id="PTHR12604:SF2">
    <property type="entry name" value="X-RAY REPAIR CROSS-COMPLEMENTING PROTEIN 6"/>
    <property type="match status" value="1"/>
</dbReference>
<dbReference type="RefSeq" id="XP_067079448.1">
    <property type="nucleotide sequence ID" value="XM_067223347.1"/>
</dbReference>
<keyword evidence="7" id="KW-0238">DNA-binding</keyword>
<feature type="domain" description="Ku" evidence="11">
    <location>
        <begin position="403"/>
        <end position="561"/>
    </location>
</feature>
<dbReference type="CDD" id="cd01458">
    <property type="entry name" value="vWA_ku"/>
    <property type="match status" value="1"/>
</dbReference>
<dbReference type="InterPro" id="IPR006164">
    <property type="entry name" value="DNA_bd_Ku70/Ku80"/>
</dbReference>
<protein>
    <submittedName>
        <fullName evidence="12">KU70 protein</fullName>
    </submittedName>
</protein>
<evidence type="ECO:0000256" key="8">
    <source>
        <dbReference type="ARBA" id="ARBA00023172"/>
    </source>
</evidence>
<keyword evidence="13" id="KW-1185">Reference proteome</keyword>
<reference evidence="12" key="1">
    <citation type="submission" date="2016-09" db="EMBL/GenBank/DDBJ databases">
        <authorList>
            <person name="Hebert L."/>
            <person name="Moumen B."/>
        </authorList>
    </citation>
    <scope>NUCLEOTIDE SEQUENCE [LARGE SCALE GENOMIC DNA]</scope>
    <source>
        <strain evidence="12">OVI</strain>
    </source>
</reference>